<protein>
    <submittedName>
        <fullName evidence="2">Uncharacterized protein</fullName>
    </submittedName>
</protein>
<organism evidence="2">
    <name type="scientific">Salvia splendens</name>
    <name type="common">Scarlet sage</name>
    <dbReference type="NCBI Taxonomy" id="180675"/>
    <lineage>
        <taxon>Eukaryota</taxon>
        <taxon>Viridiplantae</taxon>
        <taxon>Streptophyta</taxon>
        <taxon>Embryophyta</taxon>
        <taxon>Tracheophyta</taxon>
        <taxon>Spermatophyta</taxon>
        <taxon>Magnoliopsida</taxon>
        <taxon>eudicotyledons</taxon>
        <taxon>Gunneridae</taxon>
        <taxon>Pentapetalae</taxon>
        <taxon>asterids</taxon>
        <taxon>lamiids</taxon>
        <taxon>Lamiales</taxon>
        <taxon>Lamiaceae</taxon>
        <taxon>Nepetoideae</taxon>
        <taxon>Mentheae</taxon>
        <taxon>Salviinae</taxon>
        <taxon>Salvia</taxon>
        <taxon>Salvia subgen. Calosphace</taxon>
        <taxon>core Calosphace</taxon>
    </lineage>
</organism>
<accession>A0A8X9A148</accession>
<comment type="caution">
    <text evidence="2">The sequence shown here is derived from an EMBL/GenBank/DDBJ whole genome shotgun (WGS) entry which is preliminary data.</text>
</comment>
<dbReference type="AlphaFoldDB" id="A0A8X9A148"/>
<evidence type="ECO:0000313" key="3">
    <source>
        <dbReference type="Proteomes" id="UP000298416"/>
    </source>
</evidence>
<feature type="region of interest" description="Disordered" evidence="1">
    <location>
        <begin position="69"/>
        <end position="113"/>
    </location>
</feature>
<reference evidence="2" key="1">
    <citation type="submission" date="2018-01" db="EMBL/GenBank/DDBJ databases">
        <authorList>
            <person name="Mao J.F."/>
        </authorList>
    </citation>
    <scope>NUCLEOTIDE SEQUENCE</scope>
    <source>
        <strain evidence="2">Huo1</strain>
        <tissue evidence="2">Leaf</tissue>
    </source>
</reference>
<feature type="compositionally biased region" description="Polar residues" evidence="1">
    <location>
        <begin position="85"/>
        <end position="106"/>
    </location>
</feature>
<dbReference type="Proteomes" id="UP000298416">
    <property type="component" value="Unassembled WGS sequence"/>
</dbReference>
<evidence type="ECO:0000256" key="1">
    <source>
        <dbReference type="SAM" id="MobiDB-lite"/>
    </source>
</evidence>
<reference evidence="2" key="2">
    <citation type="submission" date="2020-08" db="EMBL/GenBank/DDBJ databases">
        <title>Plant Genome Project.</title>
        <authorList>
            <person name="Zhang R.-G."/>
        </authorList>
    </citation>
    <scope>NUCLEOTIDE SEQUENCE</scope>
    <source>
        <strain evidence="2">Huo1</strain>
        <tissue evidence="2">Leaf</tissue>
    </source>
</reference>
<evidence type="ECO:0000313" key="2">
    <source>
        <dbReference type="EMBL" id="KAG6425852.1"/>
    </source>
</evidence>
<proteinExistence type="predicted"/>
<keyword evidence="3" id="KW-1185">Reference proteome</keyword>
<gene>
    <name evidence="2" type="ORF">SASPL_110057</name>
</gene>
<dbReference type="EMBL" id="PNBA02000004">
    <property type="protein sequence ID" value="KAG6425852.1"/>
    <property type="molecule type" value="Genomic_DNA"/>
</dbReference>
<sequence length="143" mass="15792">MAMQFEMRNRSKPTCNSRIMSMQFKTMNCSKLTYKSMFAGKDKKGRSSVYATDGCKSLKPSDFQKHLDSAVHENSVKAKAKGNQEVPQLNESSLESLNAKSAAQEESSPPSPTVLSVLQDLVRCVEKISSSVEAIRDVVVKKV</sequence>
<name>A0A8X9A148_SALSN</name>